<evidence type="ECO:0000259" key="3">
    <source>
        <dbReference type="PROSITE" id="PS50930"/>
    </source>
</evidence>
<keyword evidence="1" id="KW-0597">Phosphoprotein</keyword>
<sequence length="237" mass="27237">MRYKALIIDDEPYAREELRFQLEKTGLFDITAEAGNAVEGVRLVNSHRPDIIFLDINMPVINGFDMLSMIEKSIMPYVVFVTAYDQYALKAFEEKALDYLLKPVEQDRLEKTLEKIIRSLEKGEIPSYERKDLTRIPCSLINTIKLVDLSEIEYIYSDMTGVHAVTAGKEYLTDLTLKLIECRTELFRCHRQYLVNLAKIDRIVLNGNFSADAYTASGRVVPVSRRYLKLLKDALGL</sequence>
<proteinExistence type="predicted"/>
<dbReference type="PANTHER" id="PTHR37299">
    <property type="entry name" value="TRANSCRIPTIONAL REGULATOR-RELATED"/>
    <property type="match status" value="1"/>
</dbReference>
<dbReference type="RefSeq" id="WP_132874004.1">
    <property type="nucleotide sequence ID" value="NZ_SMGG01000005.1"/>
</dbReference>
<evidence type="ECO:0000313" key="4">
    <source>
        <dbReference type="EMBL" id="TCK59847.1"/>
    </source>
</evidence>
<keyword evidence="5" id="KW-1185">Reference proteome</keyword>
<dbReference type="OrthoDB" id="9787344at2"/>
<gene>
    <name evidence="4" type="ORF">C8D98_2014</name>
</gene>
<dbReference type="GO" id="GO:0000156">
    <property type="term" value="F:phosphorelay response regulator activity"/>
    <property type="evidence" value="ECO:0007669"/>
    <property type="project" value="InterPro"/>
</dbReference>
<dbReference type="Gene3D" id="2.40.50.1020">
    <property type="entry name" value="LytTr DNA-binding domain"/>
    <property type="match status" value="1"/>
</dbReference>
<dbReference type="Proteomes" id="UP000294614">
    <property type="component" value="Unassembled WGS sequence"/>
</dbReference>
<dbReference type="EMBL" id="SMGG01000005">
    <property type="protein sequence ID" value="TCK59847.1"/>
    <property type="molecule type" value="Genomic_DNA"/>
</dbReference>
<reference evidence="4 5" key="1">
    <citation type="submission" date="2019-03" db="EMBL/GenBank/DDBJ databases">
        <title>Genomic Encyclopedia of Type Strains, Phase IV (KMG-IV): sequencing the most valuable type-strain genomes for metagenomic binning, comparative biology and taxonomic classification.</title>
        <authorList>
            <person name="Goeker M."/>
        </authorList>
    </citation>
    <scope>NUCLEOTIDE SEQUENCE [LARGE SCALE GENOMIC DNA]</scope>
    <source>
        <strain evidence="4 5">DSM 24984</strain>
    </source>
</reference>
<evidence type="ECO:0000313" key="5">
    <source>
        <dbReference type="Proteomes" id="UP000294614"/>
    </source>
</evidence>
<dbReference type="SMART" id="SM00448">
    <property type="entry name" value="REC"/>
    <property type="match status" value="1"/>
</dbReference>
<dbReference type="InterPro" id="IPR011006">
    <property type="entry name" value="CheY-like_superfamily"/>
</dbReference>
<dbReference type="PROSITE" id="PS50930">
    <property type="entry name" value="HTH_LYTTR"/>
    <property type="match status" value="1"/>
</dbReference>
<dbReference type="SUPFAM" id="SSF52172">
    <property type="entry name" value="CheY-like"/>
    <property type="match status" value="1"/>
</dbReference>
<dbReference type="PANTHER" id="PTHR37299:SF1">
    <property type="entry name" value="STAGE 0 SPORULATION PROTEIN A HOMOLOG"/>
    <property type="match status" value="1"/>
</dbReference>
<evidence type="ECO:0000256" key="1">
    <source>
        <dbReference type="PROSITE-ProRule" id="PRU00169"/>
    </source>
</evidence>
<dbReference type="Gene3D" id="3.40.50.2300">
    <property type="match status" value="1"/>
</dbReference>
<organism evidence="4 5">
    <name type="scientific">Seleniivibrio woodruffii</name>
    <dbReference type="NCBI Taxonomy" id="1078050"/>
    <lineage>
        <taxon>Bacteria</taxon>
        <taxon>Pseudomonadati</taxon>
        <taxon>Deferribacterota</taxon>
        <taxon>Deferribacteres</taxon>
        <taxon>Deferribacterales</taxon>
        <taxon>Geovibrionaceae</taxon>
        <taxon>Seleniivibrio</taxon>
    </lineage>
</organism>
<accession>A0A4R1K752</accession>
<dbReference type="GO" id="GO:0003677">
    <property type="term" value="F:DNA binding"/>
    <property type="evidence" value="ECO:0007669"/>
    <property type="project" value="InterPro"/>
</dbReference>
<name>A0A4R1K752_9BACT</name>
<protein>
    <submittedName>
        <fullName evidence="4">LytTR family two component transcriptional regulator</fullName>
    </submittedName>
</protein>
<dbReference type="FunFam" id="3.40.50.2300:FF:000051">
    <property type="entry name" value="Two-component response regulator yehT"/>
    <property type="match status" value="1"/>
</dbReference>
<feature type="domain" description="HTH LytTR-type" evidence="3">
    <location>
        <begin position="136"/>
        <end position="237"/>
    </location>
</feature>
<dbReference type="InterPro" id="IPR007492">
    <property type="entry name" value="LytTR_DNA-bd_dom"/>
</dbReference>
<evidence type="ECO:0000259" key="2">
    <source>
        <dbReference type="PROSITE" id="PS50110"/>
    </source>
</evidence>
<comment type="caution">
    <text evidence="4">The sequence shown here is derived from an EMBL/GenBank/DDBJ whole genome shotgun (WGS) entry which is preliminary data.</text>
</comment>
<dbReference type="SMART" id="SM00850">
    <property type="entry name" value="LytTR"/>
    <property type="match status" value="1"/>
</dbReference>
<dbReference type="PROSITE" id="PS50110">
    <property type="entry name" value="RESPONSE_REGULATORY"/>
    <property type="match status" value="1"/>
</dbReference>
<feature type="modified residue" description="4-aspartylphosphate" evidence="1">
    <location>
        <position position="55"/>
    </location>
</feature>
<dbReference type="AlphaFoldDB" id="A0A4R1K752"/>
<dbReference type="InterPro" id="IPR046947">
    <property type="entry name" value="LytR-like"/>
</dbReference>
<dbReference type="Pfam" id="PF04397">
    <property type="entry name" value="LytTR"/>
    <property type="match status" value="1"/>
</dbReference>
<dbReference type="NCBIfam" id="NF008677">
    <property type="entry name" value="PRK11697.1"/>
    <property type="match status" value="1"/>
</dbReference>
<dbReference type="Pfam" id="PF00072">
    <property type="entry name" value="Response_reg"/>
    <property type="match status" value="1"/>
</dbReference>
<feature type="domain" description="Response regulatory" evidence="2">
    <location>
        <begin position="4"/>
        <end position="117"/>
    </location>
</feature>
<dbReference type="InterPro" id="IPR001789">
    <property type="entry name" value="Sig_transdc_resp-reg_receiver"/>
</dbReference>